<protein>
    <recommendedName>
        <fullName evidence="4">Peroxisome assembly protein 22</fullName>
    </recommendedName>
</protein>
<dbReference type="OMA" id="GQDCRKY"/>
<keyword evidence="1" id="KW-0472">Membrane</keyword>
<dbReference type="InterPro" id="IPR037485">
    <property type="entry name" value="PEX22"/>
</dbReference>
<keyword evidence="1" id="KW-0812">Transmembrane</keyword>
<dbReference type="OrthoDB" id="77656at2759"/>
<dbReference type="AlphaFoldDB" id="A0A0D9QCZ7"/>
<dbReference type="VEuPathDB" id="PlasmoDB:AK88_05676"/>
<accession>A0A0D9QCZ7</accession>
<gene>
    <name evidence="2" type="ORF">AK88_05676</name>
</gene>
<dbReference type="GO" id="GO:0007031">
    <property type="term" value="P:peroxisome organization"/>
    <property type="evidence" value="ECO:0007669"/>
    <property type="project" value="InterPro"/>
</dbReference>
<evidence type="ECO:0000256" key="1">
    <source>
        <dbReference type="SAM" id="Phobius"/>
    </source>
</evidence>
<keyword evidence="3" id="KW-1185">Reference proteome</keyword>
<sequence>MPKTCKNGQDCRKYKSYENVEDKNISIFQPILLVGMIFMFYIFYFRIFKRRYDANNENYRRKLNNKNISSKPIISLCLNDIVLKIIGNNVHIVESSIEPLNKLCAISELFVIAQILNDVQEKNIIDLFKRLGLFEKGLKEHRLMFCTTSNGRASMIRQLCPLTHVDNDESVIKTLTGKIPNVVQIYGNLNTPDHSNFFTSLQAFTQVICAVASVEGIN</sequence>
<dbReference type="PANTHER" id="PTHR34126">
    <property type="entry name" value="PEROXISOME BIOGENESIS PROTEIN 22"/>
    <property type="match status" value="1"/>
</dbReference>
<feature type="transmembrane region" description="Helical" evidence="1">
    <location>
        <begin position="27"/>
        <end position="45"/>
    </location>
</feature>
<evidence type="ECO:0000313" key="2">
    <source>
        <dbReference type="EMBL" id="KJP84692.1"/>
    </source>
</evidence>
<name>A0A0D9QCZ7_PLAFR</name>
<dbReference type="EMBL" id="KQ030454">
    <property type="protein sequence ID" value="KJP84692.1"/>
    <property type="molecule type" value="Genomic_DNA"/>
</dbReference>
<keyword evidence="1" id="KW-1133">Transmembrane helix</keyword>
<organism evidence="2 3">
    <name type="scientific">Plasmodium fragile</name>
    <dbReference type="NCBI Taxonomy" id="5857"/>
    <lineage>
        <taxon>Eukaryota</taxon>
        <taxon>Sar</taxon>
        <taxon>Alveolata</taxon>
        <taxon>Apicomplexa</taxon>
        <taxon>Aconoidasida</taxon>
        <taxon>Haemosporida</taxon>
        <taxon>Plasmodiidae</taxon>
        <taxon>Plasmodium</taxon>
        <taxon>Plasmodium (Plasmodium)</taxon>
    </lineage>
</organism>
<dbReference type="RefSeq" id="XP_012338701.1">
    <property type="nucleotide sequence ID" value="XM_012483278.1"/>
</dbReference>
<dbReference type="PANTHER" id="PTHR34126:SF1">
    <property type="entry name" value="PEROXISOME BIOGENESIS PROTEIN 22"/>
    <property type="match status" value="1"/>
</dbReference>
<evidence type="ECO:0000313" key="3">
    <source>
        <dbReference type="Proteomes" id="UP000054561"/>
    </source>
</evidence>
<dbReference type="GeneID" id="24270990"/>
<dbReference type="Proteomes" id="UP000054561">
    <property type="component" value="Unassembled WGS sequence"/>
</dbReference>
<evidence type="ECO:0008006" key="4">
    <source>
        <dbReference type="Google" id="ProtNLM"/>
    </source>
</evidence>
<dbReference type="Pfam" id="PF22978">
    <property type="entry name" value="HAD_Pex22"/>
    <property type="match status" value="1"/>
</dbReference>
<reference evidence="2 3" key="1">
    <citation type="submission" date="2014-03" db="EMBL/GenBank/DDBJ databases">
        <title>The Genome Sequence of Plasmodium fragile nilgiri.</title>
        <authorList>
            <consortium name="The Broad Institute Genomics Platform"/>
            <consortium name="The Broad Institute Genome Sequencing Center for Infectious Disease"/>
            <person name="Neafsey D."/>
            <person name="Duraisingh M."/>
            <person name="Young S.K."/>
            <person name="Zeng Q."/>
            <person name="Gargeya S."/>
            <person name="Abouelleil A."/>
            <person name="Alvarado L."/>
            <person name="Chapman S.B."/>
            <person name="Gainer-Dewar J."/>
            <person name="Goldberg J."/>
            <person name="Griggs A."/>
            <person name="Gujja S."/>
            <person name="Hansen M."/>
            <person name="Howarth C."/>
            <person name="Imamovic A."/>
            <person name="Larimer J."/>
            <person name="Pearson M."/>
            <person name="Poon T.W."/>
            <person name="Priest M."/>
            <person name="Roberts A."/>
            <person name="Saif S."/>
            <person name="Shea T."/>
            <person name="Sykes S."/>
            <person name="Wortman J."/>
            <person name="Nusbaum C."/>
            <person name="Birren B."/>
        </authorList>
    </citation>
    <scope>NUCLEOTIDE SEQUENCE [LARGE SCALE GENOMIC DNA]</scope>
    <source>
        <strain evidence="3">nilgiri</strain>
    </source>
</reference>
<proteinExistence type="predicted"/>